<dbReference type="KEGG" id="vte:BHY08_08455"/>
<dbReference type="AlphaFoldDB" id="A0A1J0A7C9"/>
<dbReference type="CDD" id="cd00320">
    <property type="entry name" value="cpn10"/>
    <property type="match status" value="1"/>
</dbReference>
<dbReference type="InterPro" id="IPR011032">
    <property type="entry name" value="GroES-like_sf"/>
</dbReference>
<dbReference type="GO" id="GO:0051087">
    <property type="term" value="F:protein-folding chaperone binding"/>
    <property type="evidence" value="ECO:0007669"/>
    <property type="project" value="TreeGrafter"/>
</dbReference>
<dbReference type="InterPro" id="IPR020818">
    <property type="entry name" value="Chaperonin_GroES"/>
</dbReference>
<dbReference type="NCBIfam" id="NF001531">
    <property type="entry name" value="PRK00364.2-2"/>
    <property type="match status" value="1"/>
</dbReference>
<dbReference type="Gene3D" id="2.30.33.40">
    <property type="entry name" value="GroES chaperonin"/>
    <property type="match status" value="1"/>
</dbReference>
<reference evidence="5 6" key="1">
    <citation type="submission" date="2016-09" db="EMBL/GenBank/DDBJ databases">
        <title>Vagococcus teuberi sp. nov., isolated from the Malian artisanal sour milk fene.</title>
        <authorList>
            <person name="Wullschleger S."/>
            <person name="Seifert C."/>
            <person name="Baumgartner S."/>
            <person name="Lacroix C."/>
            <person name="Bonfoh B."/>
            <person name="Stevens M.J."/>
            <person name="Meile L."/>
        </authorList>
    </citation>
    <scope>NUCLEOTIDE SEQUENCE [LARGE SCALE GENOMIC DNA]</scope>
    <source>
        <strain evidence="5 6">DSM 21459</strain>
    </source>
</reference>
<keyword evidence="2 3" id="KW-0143">Chaperone</keyword>
<accession>A0A1J0A7C9</accession>
<evidence type="ECO:0000256" key="4">
    <source>
        <dbReference type="RuleBase" id="RU000535"/>
    </source>
</evidence>
<dbReference type="NCBIfam" id="NF001534">
    <property type="entry name" value="PRK00364.2-5"/>
    <property type="match status" value="1"/>
</dbReference>
<dbReference type="HAMAP" id="MF_00580">
    <property type="entry name" value="CH10"/>
    <property type="match status" value="1"/>
</dbReference>
<dbReference type="GO" id="GO:0046872">
    <property type="term" value="F:metal ion binding"/>
    <property type="evidence" value="ECO:0007669"/>
    <property type="project" value="TreeGrafter"/>
</dbReference>
<keyword evidence="6" id="KW-1185">Reference proteome</keyword>
<dbReference type="PROSITE" id="PS00681">
    <property type="entry name" value="CHAPERONINS_CPN10"/>
    <property type="match status" value="1"/>
</dbReference>
<dbReference type="GO" id="GO:0044183">
    <property type="term" value="F:protein folding chaperone"/>
    <property type="evidence" value="ECO:0007669"/>
    <property type="project" value="InterPro"/>
</dbReference>
<dbReference type="GO" id="GO:0005737">
    <property type="term" value="C:cytoplasm"/>
    <property type="evidence" value="ECO:0007669"/>
    <property type="project" value="UniProtKB-SubCell"/>
</dbReference>
<dbReference type="Pfam" id="PF00166">
    <property type="entry name" value="Cpn10"/>
    <property type="match status" value="1"/>
</dbReference>
<dbReference type="SMART" id="SM00883">
    <property type="entry name" value="Cpn10"/>
    <property type="match status" value="1"/>
</dbReference>
<gene>
    <name evidence="3" type="primary">groES</name>
    <name evidence="3" type="synonym">groS</name>
    <name evidence="5" type="ORF">BHY08_08455</name>
</gene>
<dbReference type="PANTHER" id="PTHR10772">
    <property type="entry name" value="10 KDA HEAT SHOCK PROTEIN"/>
    <property type="match status" value="1"/>
</dbReference>
<dbReference type="FunFam" id="2.30.33.40:FF:000001">
    <property type="entry name" value="10 kDa chaperonin"/>
    <property type="match status" value="1"/>
</dbReference>
<dbReference type="PANTHER" id="PTHR10772:SF58">
    <property type="entry name" value="CO-CHAPERONIN GROES"/>
    <property type="match status" value="1"/>
</dbReference>
<comment type="function">
    <text evidence="3 4">Together with the chaperonin GroEL, plays an essential role in assisting protein folding. The GroEL-GroES system forms a nano-cage that allows encapsulation of the non-native substrate proteins and provides a physical environment optimized to promote and accelerate protein folding. GroES binds to the apical surface of the GroEL ring, thereby capping the opening of the GroEL channel.</text>
</comment>
<dbReference type="STRING" id="519472.BHY08_08455"/>
<dbReference type="EMBL" id="CP017267">
    <property type="protein sequence ID" value="APB31845.1"/>
    <property type="molecule type" value="Genomic_DNA"/>
</dbReference>
<comment type="subcellular location">
    <subcellularLocation>
        <location evidence="3">Cytoplasm</location>
    </subcellularLocation>
</comment>
<evidence type="ECO:0000256" key="3">
    <source>
        <dbReference type="HAMAP-Rule" id="MF_00580"/>
    </source>
</evidence>
<organism evidence="5 6">
    <name type="scientific">Vagococcus teuberi</name>
    <dbReference type="NCBI Taxonomy" id="519472"/>
    <lineage>
        <taxon>Bacteria</taxon>
        <taxon>Bacillati</taxon>
        <taxon>Bacillota</taxon>
        <taxon>Bacilli</taxon>
        <taxon>Lactobacillales</taxon>
        <taxon>Enterococcaceae</taxon>
        <taxon>Vagococcus</taxon>
    </lineage>
</organism>
<dbReference type="SUPFAM" id="SSF50129">
    <property type="entry name" value="GroES-like"/>
    <property type="match status" value="1"/>
</dbReference>
<dbReference type="GO" id="GO:0005524">
    <property type="term" value="F:ATP binding"/>
    <property type="evidence" value="ECO:0007669"/>
    <property type="project" value="InterPro"/>
</dbReference>
<dbReference type="InterPro" id="IPR018369">
    <property type="entry name" value="Chaprnonin_Cpn10_CS"/>
</dbReference>
<evidence type="ECO:0000256" key="1">
    <source>
        <dbReference type="ARBA" id="ARBA00006975"/>
    </source>
</evidence>
<comment type="subunit">
    <text evidence="3">Heptamer of 7 subunits arranged in a ring. Interacts with the chaperonin GroEL.</text>
</comment>
<name>A0A1J0A7C9_9ENTE</name>
<dbReference type="PRINTS" id="PR00297">
    <property type="entry name" value="CHAPERONIN10"/>
</dbReference>
<dbReference type="OrthoDB" id="9806791at2"/>
<evidence type="ECO:0000313" key="5">
    <source>
        <dbReference type="EMBL" id="APB31845.1"/>
    </source>
</evidence>
<proteinExistence type="inferred from homology"/>
<sequence length="94" mass="10006">MLKPLGDRVVIKVKEAEEKTASGLVLTSASKEKSQTGEVVAVGDGRTLENGTKLSVSVSVGQTVLFEKYAGQEVTDSGEDYLVLHDKDIIAIVE</sequence>
<dbReference type="InterPro" id="IPR037124">
    <property type="entry name" value="Chaperonin_GroES_sf"/>
</dbReference>
<evidence type="ECO:0000313" key="6">
    <source>
        <dbReference type="Proteomes" id="UP000191200"/>
    </source>
</evidence>
<comment type="similarity">
    <text evidence="1 3 4">Belongs to the GroES chaperonin family.</text>
</comment>
<keyword evidence="3" id="KW-0963">Cytoplasm</keyword>
<protein>
    <recommendedName>
        <fullName evidence="3">Co-chaperonin GroES</fullName>
    </recommendedName>
    <alternativeName>
        <fullName evidence="3">10 kDa chaperonin</fullName>
    </alternativeName>
    <alternativeName>
        <fullName evidence="3">Chaperonin-10</fullName>
        <shortName evidence="3">Cpn10</shortName>
    </alternativeName>
</protein>
<dbReference type="GO" id="GO:0051082">
    <property type="term" value="F:unfolded protein binding"/>
    <property type="evidence" value="ECO:0007669"/>
    <property type="project" value="TreeGrafter"/>
</dbReference>
<evidence type="ECO:0000256" key="2">
    <source>
        <dbReference type="ARBA" id="ARBA00023186"/>
    </source>
</evidence>
<dbReference type="Proteomes" id="UP000191200">
    <property type="component" value="Chromosome"/>
</dbReference>